<feature type="transmembrane region" description="Helical" evidence="2">
    <location>
        <begin position="34"/>
        <end position="55"/>
    </location>
</feature>
<organism evidence="3 4">
    <name type="scientific">Candidatus Thiodiazotropha taylori</name>
    <dbReference type="NCBI Taxonomy" id="2792791"/>
    <lineage>
        <taxon>Bacteria</taxon>
        <taxon>Pseudomonadati</taxon>
        <taxon>Pseudomonadota</taxon>
        <taxon>Gammaproteobacteria</taxon>
        <taxon>Chromatiales</taxon>
        <taxon>Sedimenticolaceae</taxon>
        <taxon>Candidatus Thiodiazotropha</taxon>
    </lineage>
</organism>
<keyword evidence="2" id="KW-0812">Transmembrane</keyword>
<evidence type="ECO:0000313" key="3">
    <source>
        <dbReference type="EMBL" id="MCG7979771.1"/>
    </source>
</evidence>
<evidence type="ECO:0000256" key="1">
    <source>
        <dbReference type="SAM" id="MobiDB-lite"/>
    </source>
</evidence>
<dbReference type="Proteomes" id="UP000886674">
    <property type="component" value="Unassembled WGS sequence"/>
</dbReference>
<dbReference type="EMBL" id="JAEPCR010000084">
    <property type="protein sequence ID" value="MCG7979771.1"/>
    <property type="molecule type" value="Genomic_DNA"/>
</dbReference>
<gene>
    <name evidence="3" type="ORF">JAY77_16700</name>
</gene>
<keyword evidence="2" id="KW-1133">Transmembrane helix</keyword>
<comment type="caution">
    <text evidence="3">The sequence shown here is derived from an EMBL/GenBank/DDBJ whole genome shotgun (WGS) entry which is preliminary data.</text>
</comment>
<feature type="region of interest" description="Disordered" evidence="1">
    <location>
        <begin position="60"/>
        <end position="81"/>
    </location>
</feature>
<evidence type="ECO:0000256" key="2">
    <source>
        <dbReference type="SAM" id="Phobius"/>
    </source>
</evidence>
<protein>
    <submittedName>
        <fullName evidence="3">Uncharacterized protein</fullName>
    </submittedName>
</protein>
<evidence type="ECO:0000313" key="4">
    <source>
        <dbReference type="Proteomes" id="UP000886674"/>
    </source>
</evidence>
<accession>A0A9E4NM25</accession>
<feature type="compositionally biased region" description="Gly residues" evidence="1">
    <location>
        <begin position="72"/>
        <end position="81"/>
    </location>
</feature>
<keyword evidence="2" id="KW-0472">Membrane</keyword>
<sequence>MDYIVILIAFLIALNIYASFRVLRSIEFENAQKLFQIIVIWLLPLIGAALILLFIKDDHTPKGPRNPNDGQGVDGMPGGVQ</sequence>
<name>A0A9E4NM25_9GAMM</name>
<reference evidence="3" key="1">
    <citation type="journal article" date="2021" name="Proc. Natl. Acad. Sci. U.S.A.">
        <title>Global biogeography of chemosynthetic symbionts reveals both localized and globally distributed symbiont groups. .</title>
        <authorList>
            <person name="Osvatic J.T."/>
            <person name="Wilkins L.G.E."/>
            <person name="Leibrecht L."/>
            <person name="Leray M."/>
            <person name="Zauner S."/>
            <person name="Polzin J."/>
            <person name="Camacho Y."/>
            <person name="Gros O."/>
            <person name="van Gils J.A."/>
            <person name="Eisen J.A."/>
            <person name="Petersen J.M."/>
            <person name="Yuen B."/>
        </authorList>
    </citation>
    <scope>NUCLEOTIDE SEQUENCE</scope>
    <source>
        <strain evidence="3">MAGclacostrist055</strain>
    </source>
</reference>
<proteinExistence type="predicted"/>
<dbReference type="AlphaFoldDB" id="A0A9E4NM25"/>